<dbReference type="GO" id="GO:0031433">
    <property type="term" value="F:telethonin binding"/>
    <property type="evidence" value="ECO:0007669"/>
    <property type="project" value="TreeGrafter"/>
</dbReference>
<protein>
    <submittedName>
        <fullName evidence="4">Myozenin 1b</fullName>
    </submittedName>
</protein>
<dbReference type="RefSeq" id="XP_040032566.1">
    <property type="nucleotide sequence ID" value="XM_040176632.1"/>
</dbReference>
<evidence type="ECO:0000256" key="3">
    <source>
        <dbReference type="SAM" id="MobiDB-lite"/>
    </source>
</evidence>
<dbReference type="GO" id="GO:0030018">
    <property type="term" value="C:Z disc"/>
    <property type="evidence" value="ECO:0007669"/>
    <property type="project" value="InterPro"/>
</dbReference>
<dbReference type="OMA" id="NLLMCPP"/>
<dbReference type="eggNOG" id="ENOG502QV9Y">
    <property type="taxonomic scope" value="Eukaryota"/>
</dbReference>
<dbReference type="GO" id="GO:0051373">
    <property type="term" value="F:FATZ binding"/>
    <property type="evidence" value="ECO:0007669"/>
    <property type="project" value="TreeGrafter"/>
</dbReference>
<name>G3NEL2_GASAC</name>
<dbReference type="Proteomes" id="UP000007635">
    <property type="component" value="Chromosome V"/>
</dbReference>
<evidence type="ECO:0000256" key="1">
    <source>
        <dbReference type="ARBA" id="ARBA00009126"/>
    </source>
</evidence>
<reference evidence="4" key="2">
    <citation type="submission" date="2025-08" db="UniProtKB">
        <authorList>
            <consortium name="Ensembl"/>
        </authorList>
    </citation>
    <scope>IDENTIFICATION</scope>
</reference>
<evidence type="ECO:0000256" key="2">
    <source>
        <dbReference type="ARBA" id="ARBA00022553"/>
    </source>
</evidence>
<keyword evidence="5" id="KW-1185">Reference proteome</keyword>
<evidence type="ECO:0000313" key="5">
    <source>
        <dbReference type="Proteomes" id="UP000007635"/>
    </source>
</evidence>
<dbReference type="KEGG" id="gat:120819333"/>
<reference evidence="4 5" key="1">
    <citation type="journal article" date="2021" name="G3 (Bethesda)">
        <title>Improved contiguity of the threespine stickleback genome using long-read sequencing.</title>
        <authorList>
            <person name="Nath S."/>
            <person name="Shaw D.E."/>
            <person name="White M.A."/>
        </authorList>
    </citation>
    <scope>NUCLEOTIDE SEQUENCE [LARGE SCALE GENOMIC DNA]</scope>
    <source>
        <strain evidence="4 5">Lake Benthic</strain>
    </source>
</reference>
<dbReference type="PANTHER" id="PTHR15941">
    <property type="entry name" value="MYOZENIN"/>
    <property type="match status" value="1"/>
</dbReference>
<dbReference type="GO" id="GO:0015629">
    <property type="term" value="C:actin cytoskeleton"/>
    <property type="evidence" value="ECO:0007669"/>
    <property type="project" value="TreeGrafter"/>
</dbReference>
<dbReference type="GeneTree" id="ENSGT00950000183027"/>
<dbReference type="PANTHER" id="PTHR15941:SF14">
    <property type="entry name" value="MYOZENIN 1 ISOFORM X1"/>
    <property type="match status" value="1"/>
</dbReference>
<feature type="region of interest" description="Disordered" evidence="3">
    <location>
        <begin position="91"/>
        <end position="122"/>
    </location>
</feature>
<feature type="region of interest" description="Disordered" evidence="3">
    <location>
        <begin position="22"/>
        <end position="45"/>
    </location>
</feature>
<dbReference type="STRING" id="69293.ENSGACP00000003763"/>
<accession>G3NEL2</accession>
<dbReference type="InterPro" id="IPR008438">
    <property type="entry name" value="MYOZ"/>
</dbReference>
<organism evidence="4 5">
    <name type="scientific">Gasterosteus aculeatus aculeatus</name>
    <name type="common">three-spined stickleback</name>
    <dbReference type="NCBI Taxonomy" id="481459"/>
    <lineage>
        <taxon>Eukaryota</taxon>
        <taxon>Metazoa</taxon>
        <taxon>Chordata</taxon>
        <taxon>Craniata</taxon>
        <taxon>Vertebrata</taxon>
        <taxon>Euteleostomi</taxon>
        <taxon>Actinopterygii</taxon>
        <taxon>Neopterygii</taxon>
        <taxon>Teleostei</taxon>
        <taxon>Neoteleostei</taxon>
        <taxon>Acanthomorphata</taxon>
        <taxon>Eupercaria</taxon>
        <taxon>Perciformes</taxon>
        <taxon>Cottioidei</taxon>
        <taxon>Gasterosteales</taxon>
        <taxon>Gasterosteidae</taxon>
        <taxon>Gasterosteus</taxon>
    </lineage>
</organism>
<dbReference type="GO" id="GO:0003779">
    <property type="term" value="F:actin binding"/>
    <property type="evidence" value="ECO:0007669"/>
    <property type="project" value="TreeGrafter"/>
</dbReference>
<evidence type="ECO:0000313" key="4">
    <source>
        <dbReference type="Ensembl" id="ENSGACP00000003763.1"/>
    </source>
</evidence>
<dbReference type="Pfam" id="PF05556">
    <property type="entry name" value="Calsarcin"/>
    <property type="match status" value="1"/>
</dbReference>
<feature type="region of interest" description="Disordered" evidence="3">
    <location>
        <begin position="194"/>
        <end position="220"/>
    </location>
</feature>
<reference evidence="4" key="3">
    <citation type="submission" date="2025-09" db="UniProtKB">
        <authorList>
            <consortium name="Ensembl"/>
        </authorList>
    </citation>
    <scope>IDENTIFICATION</scope>
</reference>
<dbReference type="GeneID" id="120819333"/>
<keyword evidence="2" id="KW-0597">Phosphoprotein</keyword>
<sequence length="247" mass="27735">MPLPTPAPSNKRKKAIKIITDLSSVSQNDNESDPEASELDLGTKIKTPKDTMLEELSLNSNKGSKMFKKRQQRVEKFIVTNENKQNFQNLLTCPPPVAPKPEKAKEEVVDVTMDEEAEKEKRRKEYAGTYISPWERAMKGNEELTATLKAAMPGPIQQHQELPLYKSFNRTALPFGGVEKVPRALTFELEELQVASEDPDATAGPQADIRSRPSFNRTPIGWVCSEDNPNIHMDLDNIPFDGETDDL</sequence>
<dbReference type="Ensembl" id="ENSGACT00000003776.2">
    <property type="protein sequence ID" value="ENSGACP00000003763.1"/>
    <property type="gene ID" value="ENSGACG00000002871.2"/>
</dbReference>
<dbReference type="AlphaFoldDB" id="G3NEL2"/>
<dbReference type="CTD" id="436720"/>
<proteinExistence type="inferred from homology"/>
<dbReference type="Bgee" id="ENSGACG00000002871">
    <property type="expression patterns" value="Expressed in zone of skin and 4 other cell types or tissues"/>
</dbReference>
<dbReference type="InParanoid" id="G3NEL2"/>
<comment type="similarity">
    <text evidence="1">Belongs to the myozenin family.</text>
</comment>